<evidence type="ECO:0000256" key="8">
    <source>
        <dbReference type="SAM" id="Phobius"/>
    </source>
</evidence>
<evidence type="ECO:0000313" key="12">
    <source>
        <dbReference type="Proteomes" id="UP000478836"/>
    </source>
</evidence>
<name>A0ABQ6V947_9MICO</name>
<evidence type="ECO:0000256" key="2">
    <source>
        <dbReference type="ARBA" id="ARBA00022692"/>
    </source>
</evidence>
<dbReference type="RefSeq" id="WP_151458550.1">
    <property type="nucleotide sequence ID" value="NZ_WAAO01000001.1"/>
</dbReference>
<dbReference type="PANTHER" id="PTHR43394">
    <property type="entry name" value="ATP-DEPENDENT PERMEASE MDL1, MITOCHONDRIAL"/>
    <property type="match status" value="1"/>
</dbReference>
<evidence type="ECO:0000256" key="1">
    <source>
        <dbReference type="ARBA" id="ARBA00004651"/>
    </source>
</evidence>
<evidence type="ECO:0000256" key="3">
    <source>
        <dbReference type="ARBA" id="ARBA00022741"/>
    </source>
</evidence>
<feature type="domain" description="ABC transporter" evidence="9">
    <location>
        <begin position="456"/>
        <end position="690"/>
    </location>
</feature>
<reference evidence="12" key="1">
    <citation type="submission" date="2019-09" db="EMBL/GenBank/DDBJ databases">
        <title>Whole genome sequencing of Microbacterium maritypicum.</title>
        <authorList>
            <person name="Lenchi N."/>
        </authorList>
    </citation>
    <scope>NUCLEOTIDE SEQUENCE [LARGE SCALE GENOMIC DNA]</scope>
    <source>
        <strain evidence="12">G1</strain>
    </source>
</reference>
<feature type="domain" description="ABC transmembrane type-1" evidence="10">
    <location>
        <begin position="88"/>
        <end position="422"/>
    </location>
</feature>
<evidence type="ECO:0000259" key="10">
    <source>
        <dbReference type="PROSITE" id="PS50929"/>
    </source>
</evidence>
<evidence type="ECO:0000313" key="11">
    <source>
        <dbReference type="EMBL" id="KAB1866768.1"/>
    </source>
</evidence>
<dbReference type="SUPFAM" id="SSF52540">
    <property type="entry name" value="P-loop containing nucleoside triphosphate hydrolases"/>
    <property type="match status" value="1"/>
</dbReference>
<sequence>MSEQSPSTSSGTPSTSSGTQRRRGRGKATAAVAEVELSAEEQYEAELAEQARQHSGDWDSVAPGKADNFGPSFARMIGLLKPSAIWFVFVSILGAIGVVLTVAAPKVLAEATNLVYKGFISIQLGQQNGDFPGFPAGTPQDVVVDALRSSGQTDFANQVGALGDFTVGQGVDFDALRLVIAAVLGIYVAAAFLTWIQGYVINVIMVRTMWRLRESVEAKINRLPLSYFDKVQRGELISRVTNDIDNITQTMQQSLSGALTSVLTVIGVLVMMFSISWQLALVALITLPLMGVIFGIIGPRSQKAFGTQWRKVGRLNARVEEAFSGHALVKVFGREKDALDKFQVENEELFQASFKAQFLSGIIMPAMMFVGNLSYVGIAVLGGLMVANGQLRLGDVQAFIQYSQQFTQPLSELGGMAAVVQSGTASAERVFELLDADEQEADDADAPELVEGKGVIEFENVAFSYTPDRPLIRDLSFRVEPGQTVAIVGPTGAGKTTLVNLIMRFYELSGGRIMLDGQDIAEVTRDELRSRTGMVLQDPWLFAGSIRENIRYGRSTATDEEVIAAAKATYVDRFVHALPEGYDTVLDEDAANVSAGERQLITIARAFVAQPSILILDEATSAVDTRTELLLQHAMAALREGRTSFVIAHRLSTIRDADLILVMEHGDIVEKGTHDELIAAQGAYWRLYQSQFEQAATDIDAEDALTGSTPVVMTGDVDETAEAETQAAAVAGASVGAQVPAAETAAAQGLLEDEGDAPRR</sequence>
<dbReference type="InterPro" id="IPR017871">
    <property type="entry name" value="ABC_transporter-like_CS"/>
</dbReference>
<dbReference type="PROSITE" id="PS00211">
    <property type="entry name" value="ABC_TRANSPORTER_1"/>
    <property type="match status" value="1"/>
</dbReference>
<keyword evidence="5 8" id="KW-1133">Transmembrane helix</keyword>
<keyword evidence="2 8" id="KW-0812">Transmembrane</keyword>
<keyword evidence="3" id="KW-0547">Nucleotide-binding</keyword>
<feature type="transmembrane region" description="Helical" evidence="8">
    <location>
        <begin position="178"/>
        <end position="204"/>
    </location>
</feature>
<feature type="compositionally biased region" description="Low complexity" evidence="7">
    <location>
        <begin position="1"/>
        <end position="19"/>
    </location>
</feature>
<evidence type="ECO:0000256" key="5">
    <source>
        <dbReference type="ARBA" id="ARBA00022989"/>
    </source>
</evidence>
<dbReference type="InterPro" id="IPR003593">
    <property type="entry name" value="AAA+_ATPase"/>
</dbReference>
<comment type="caution">
    <text evidence="11">The sequence shown here is derived from an EMBL/GenBank/DDBJ whole genome shotgun (WGS) entry which is preliminary data.</text>
</comment>
<dbReference type="InterPro" id="IPR011527">
    <property type="entry name" value="ABC1_TM_dom"/>
</dbReference>
<dbReference type="SUPFAM" id="SSF90123">
    <property type="entry name" value="ABC transporter transmembrane region"/>
    <property type="match status" value="1"/>
</dbReference>
<gene>
    <name evidence="11" type="ORF">F6A08_02850</name>
</gene>
<feature type="transmembrane region" description="Helical" evidence="8">
    <location>
        <begin position="362"/>
        <end position="387"/>
    </location>
</feature>
<keyword evidence="12" id="KW-1185">Reference proteome</keyword>
<dbReference type="GeneID" id="77475366"/>
<protein>
    <submittedName>
        <fullName evidence="11">ABC transporter ATP-binding protein</fullName>
    </submittedName>
</protein>
<dbReference type="Proteomes" id="UP000478836">
    <property type="component" value="Unassembled WGS sequence"/>
</dbReference>
<dbReference type="EMBL" id="WAAO01000001">
    <property type="protein sequence ID" value="KAB1866768.1"/>
    <property type="molecule type" value="Genomic_DNA"/>
</dbReference>
<dbReference type="InterPro" id="IPR027417">
    <property type="entry name" value="P-loop_NTPase"/>
</dbReference>
<dbReference type="CDD" id="cd18547">
    <property type="entry name" value="ABC_6TM_Tm288_like"/>
    <property type="match status" value="1"/>
</dbReference>
<feature type="transmembrane region" description="Helical" evidence="8">
    <location>
        <begin position="84"/>
        <end position="104"/>
    </location>
</feature>
<dbReference type="PROSITE" id="PS50929">
    <property type="entry name" value="ABC_TM1F"/>
    <property type="match status" value="1"/>
</dbReference>
<dbReference type="Pfam" id="PF00005">
    <property type="entry name" value="ABC_tran"/>
    <property type="match status" value="1"/>
</dbReference>
<accession>A0ABQ6V947</accession>
<dbReference type="InterPro" id="IPR039421">
    <property type="entry name" value="Type_1_exporter"/>
</dbReference>
<dbReference type="PANTHER" id="PTHR43394:SF1">
    <property type="entry name" value="ATP-BINDING CASSETTE SUB-FAMILY B MEMBER 10, MITOCHONDRIAL"/>
    <property type="match status" value="1"/>
</dbReference>
<dbReference type="InterPro" id="IPR003439">
    <property type="entry name" value="ABC_transporter-like_ATP-bd"/>
</dbReference>
<feature type="transmembrane region" description="Helical" evidence="8">
    <location>
        <begin position="279"/>
        <end position="298"/>
    </location>
</feature>
<dbReference type="PROSITE" id="PS50893">
    <property type="entry name" value="ABC_TRANSPORTER_2"/>
    <property type="match status" value="1"/>
</dbReference>
<dbReference type="Gene3D" id="1.20.1560.10">
    <property type="entry name" value="ABC transporter type 1, transmembrane domain"/>
    <property type="match status" value="1"/>
</dbReference>
<proteinExistence type="predicted"/>
<evidence type="ECO:0000256" key="7">
    <source>
        <dbReference type="SAM" id="MobiDB-lite"/>
    </source>
</evidence>
<dbReference type="Gene3D" id="3.40.50.300">
    <property type="entry name" value="P-loop containing nucleotide triphosphate hydrolases"/>
    <property type="match status" value="1"/>
</dbReference>
<evidence type="ECO:0000259" key="9">
    <source>
        <dbReference type="PROSITE" id="PS50893"/>
    </source>
</evidence>
<evidence type="ECO:0000256" key="4">
    <source>
        <dbReference type="ARBA" id="ARBA00022840"/>
    </source>
</evidence>
<evidence type="ECO:0000256" key="6">
    <source>
        <dbReference type="ARBA" id="ARBA00023136"/>
    </source>
</evidence>
<dbReference type="SMART" id="SM00382">
    <property type="entry name" value="AAA"/>
    <property type="match status" value="1"/>
</dbReference>
<feature type="transmembrane region" description="Helical" evidence="8">
    <location>
        <begin position="255"/>
        <end position="273"/>
    </location>
</feature>
<dbReference type="GO" id="GO:0005524">
    <property type="term" value="F:ATP binding"/>
    <property type="evidence" value="ECO:0007669"/>
    <property type="project" value="UniProtKB-KW"/>
</dbReference>
<organism evidence="11 12">
    <name type="scientific">Microbacterium algeriense</name>
    <dbReference type="NCBI Taxonomy" id="2615184"/>
    <lineage>
        <taxon>Bacteria</taxon>
        <taxon>Bacillati</taxon>
        <taxon>Actinomycetota</taxon>
        <taxon>Actinomycetes</taxon>
        <taxon>Micrococcales</taxon>
        <taxon>Microbacteriaceae</taxon>
        <taxon>Microbacterium</taxon>
    </lineage>
</organism>
<dbReference type="CDD" id="cd03254">
    <property type="entry name" value="ABCC_Glucan_exporter_like"/>
    <property type="match status" value="1"/>
</dbReference>
<keyword evidence="4 11" id="KW-0067">ATP-binding</keyword>
<keyword evidence="6 8" id="KW-0472">Membrane</keyword>
<comment type="subcellular location">
    <subcellularLocation>
        <location evidence="1">Cell membrane</location>
        <topology evidence="1">Multi-pass membrane protein</topology>
    </subcellularLocation>
</comment>
<dbReference type="InterPro" id="IPR036640">
    <property type="entry name" value="ABC1_TM_sf"/>
</dbReference>
<dbReference type="Pfam" id="PF00664">
    <property type="entry name" value="ABC_membrane"/>
    <property type="match status" value="1"/>
</dbReference>
<feature type="region of interest" description="Disordered" evidence="7">
    <location>
        <begin position="1"/>
        <end position="31"/>
    </location>
</feature>